<evidence type="ECO:0000256" key="8">
    <source>
        <dbReference type="ARBA" id="ARBA00022837"/>
    </source>
</evidence>
<evidence type="ECO:0000256" key="4">
    <source>
        <dbReference type="ARBA" id="ARBA00022553"/>
    </source>
</evidence>
<proteinExistence type="predicted"/>
<keyword evidence="5" id="KW-0812">Transmembrane</keyword>
<keyword evidence="6" id="KW-0479">Metal-binding</keyword>
<dbReference type="SUPFAM" id="SSF53474">
    <property type="entry name" value="alpha/beta-Hydrolases"/>
    <property type="match status" value="1"/>
</dbReference>
<evidence type="ECO:0000256" key="9">
    <source>
        <dbReference type="ARBA" id="ARBA00022963"/>
    </source>
</evidence>
<keyword evidence="18" id="KW-1185">Reference proteome</keyword>
<comment type="catalytic activity">
    <reaction evidence="13">
        <text>a 1,2-diacyl-sn-glycerol + H2O = a 2-acylglycerol + a fatty acid + H(+)</text>
        <dbReference type="Rhea" id="RHEA:33275"/>
        <dbReference type="ChEBI" id="CHEBI:15377"/>
        <dbReference type="ChEBI" id="CHEBI:15378"/>
        <dbReference type="ChEBI" id="CHEBI:17389"/>
        <dbReference type="ChEBI" id="CHEBI:17815"/>
        <dbReference type="ChEBI" id="CHEBI:28868"/>
        <dbReference type="EC" id="3.1.1.116"/>
    </reaction>
    <physiologicalReaction direction="left-to-right" evidence="13">
        <dbReference type="Rhea" id="RHEA:33276"/>
    </physiologicalReaction>
</comment>
<evidence type="ECO:0000256" key="15">
    <source>
        <dbReference type="SAM" id="MobiDB-lite"/>
    </source>
</evidence>
<evidence type="ECO:0000256" key="3">
    <source>
        <dbReference type="ARBA" id="ARBA00022475"/>
    </source>
</evidence>
<dbReference type="GO" id="GO:0005886">
    <property type="term" value="C:plasma membrane"/>
    <property type="evidence" value="ECO:0007669"/>
    <property type="project" value="UniProtKB-SubCell"/>
</dbReference>
<keyword evidence="9" id="KW-0442">Lipid degradation</keyword>
<protein>
    <recommendedName>
        <fullName evidence="14">sn-1-specific diacylglycerol lipase</fullName>
        <ecNumber evidence="14">3.1.1.116</ecNumber>
    </recommendedName>
</protein>
<dbReference type="GO" id="GO:0016042">
    <property type="term" value="P:lipid catabolic process"/>
    <property type="evidence" value="ECO:0007669"/>
    <property type="project" value="UniProtKB-KW"/>
</dbReference>
<keyword evidence="11" id="KW-0443">Lipid metabolism</keyword>
<keyword evidence="12" id="KW-0472">Membrane</keyword>
<comment type="cofactor">
    <cofactor evidence="1">
        <name>Ca(2+)</name>
        <dbReference type="ChEBI" id="CHEBI:29108"/>
    </cofactor>
</comment>
<sequence length="797" mass="90530">MSTAGQRHTSITPGRLRLKIINCLLHVPVKKPYLIITLGDQKYHVTISNHGECLQSEPCELIVTFHTQLFGTIQLDLYDSYLLLPDKHIGRTEIRLKSLEGMPETFTSYYEVWHKKLCTGASSVVGRRTAGVNNLGALQATISYVYQCMAQLQNDATTELGNPFDNLPQRLADMRALDSPAGSTNLLLQEQLETEFRRHLQFQRERKSAGVCLEKYEHEHMAYVEDHDYRAESDDDEDEEREEEDDDAYLARPLTVHRRRPNRVRDIDRNNDPSASSGRSLLPFNSPGSISNAHKPLRPSEPDRPINNTRAVKMTPKESQIDGSFDARIVGKDTSEILRTIKKMMTAFGQGFELSNLQVLAGFTVLDKFYGDLPRERSKSFMKDLSKIELASYFWNFSLASYGWKMLNFVGKGNGYLSDAMRSHSNALSVIEHLSIPKDDLLAYQFEPAEAFRQSYYIALDRRTNSIVLGIRGTMSTFDAMTDLVCEYEPWRGGLVHQGMKSSAMWFFRHVAPQLMAYCKEHSASALYIVGHSLGAATAAILTILLIDYLDEFRNETSKDFVLKCFGYAPACCLSLELSEKYKEYIQSFVFADDIVSKLSYGSMMDLKELIIASAEASKDLGTSQVLWKGDIDKEKWKKAFERVAECRRRSLDSMANPRLYVAGSVYQFWLQPTPNNPTRIVIEEANAKEVSKEIILQKSIIIDHLPHNFDVAFRRAREALMMEGAEKLSGTLDDNDRCETEPKAIERKMENYDKREEESRSPVADAIWDAVANLQLRDISRECGGESNLLESGVKR</sequence>
<evidence type="ECO:0000256" key="1">
    <source>
        <dbReference type="ARBA" id="ARBA00001913"/>
    </source>
</evidence>
<evidence type="ECO:0000313" key="18">
    <source>
        <dbReference type="Proteomes" id="UP000605846"/>
    </source>
</evidence>
<dbReference type="AlphaFoldDB" id="A0A8H7BU75"/>
<accession>A0A8H7BU75</accession>
<dbReference type="PANTHER" id="PTHR45792">
    <property type="entry name" value="DIACYLGLYCEROL LIPASE HOMOLOG-RELATED"/>
    <property type="match status" value="1"/>
</dbReference>
<name>A0A8H7BU75_9FUNG</name>
<dbReference type="CDD" id="cd00519">
    <property type="entry name" value="Lipase_3"/>
    <property type="match status" value="1"/>
</dbReference>
<evidence type="ECO:0000256" key="14">
    <source>
        <dbReference type="ARBA" id="ARBA00026104"/>
    </source>
</evidence>
<dbReference type="EC" id="3.1.1.116" evidence="14"/>
<keyword evidence="4" id="KW-0597">Phosphoprotein</keyword>
<dbReference type="GO" id="GO:0046872">
    <property type="term" value="F:metal ion binding"/>
    <property type="evidence" value="ECO:0007669"/>
    <property type="project" value="UniProtKB-KW"/>
</dbReference>
<keyword evidence="8" id="KW-0106">Calcium</keyword>
<dbReference type="GO" id="GO:0016298">
    <property type="term" value="F:lipase activity"/>
    <property type="evidence" value="ECO:0007669"/>
    <property type="project" value="TreeGrafter"/>
</dbReference>
<dbReference type="Proteomes" id="UP000605846">
    <property type="component" value="Unassembled WGS sequence"/>
</dbReference>
<comment type="subcellular location">
    <subcellularLocation>
        <location evidence="2">Cell membrane</location>
        <topology evidence="2">Multi-pass membrane protein</topology>
    </subcellularLocation>
</comment>
<dbReference type="Pfam" id="PF01764">
    <property type="entry name" value="Lipase_3"/>
    <property type="match status" value="1"/>
</dbReference>
<keyword evidence="10" id="KW-1133">Transmembrane helix</keyword>
<dbReference type="OrthoDB" id="438440at2759"/>
<comment type="caution">
    <text evidence="17">The sequence shown here is derived from an EMBL/GenBank/DDBJ whole genome shotgun (WGS) entry which is preliminary data.</text>
</comment>
<dbReference type="Gene3D" id="3.40.50.1820">
    <property type="entry name" value="alpha/beta hydrolase"/>
    <property type="match status" value="1"/>
</dbReference>
<evidence type="ECO:0000256" key="13">
    <source>
        <dbReference type="ARBA" id="ARBA00024531"/>
    </source>
</evidence>
<dbReference type="InterPro" id="IPR029058">
    <property type="entry name" value="AB_hydrolase_fold"/>
</dbReference>
<evidence type="ECO:0000256" key="10">
    <source>
        <dbReference type="ARBA" id="ARBA00022989"/>
    </source>
</evidence>
<organism evidence="17 18">
    <name type="scientific">Apophysomyces ossiformis</name>
    <dbReference type="NCBI Taxonomy" id="679940"/>
    <lineage>
        <taxon>Eukaryota</taxon>
        <taxon>Fungi</taxon>
        <taxon>Fungi incertae sedis</taxon>
        <taxon>Mucoromycota</taxon>
        <taxon>Mucoromycotina</taxon>
        <taxon>Mucoromycetes</taxon>
        <taxon>Mucorales</taxon>
        <taxon>Mucorineae</taxon>
        <taxon>Mucoraceae</taxon>
        <taxon>Apophysomyces</taxon>
    </lineage>
</organism>
<feature type="compositionally biased region" description="Acidic residues" evidence="15">
    <location>
        <begin position="233"/>
        <end position="248"/>
    </location>
</feature>
<dbReference type="InterPro" id="IPR002921">
    <property type="entry name" value="Fungal_lipase-type"/>
</dbReference>
<gene>
    <name evidence="17" type="ORF">EC973_001388</name>
</gene>
<reference evidence="17" key="1">
    <citation type="submission" date="2020-01" db="EMBL/GenBank/DDBJ databases">
        <title>Genome Sequencing of Three Apophysomyces-Like Fungal Strains Confirms a Novel Fungal Genus in the Mucoromycota with divergent Burkholderia-like Endosymbiotic Bacteria.</title>
        <authorList>
            <person name="Stajich J.E."/>
            <person name="Macias A.M."/>
            <person name="Carter-House D."/>
            <person name="Lovett B."/>
            <person name="Kasson L.R."/>
            <person name="Berry K."/>
            <person name="Grigoriev I."/>
            <person name="Chang Y."/>
            <person name="Spatafora J."/>
            <person name="Kasson M.T."/>
        </authorList>
    </citation>
    <scope>NUCLEOTIDE SEQUENCE</scope>
    <source>
        <strain evidence="17">NRRL A-21654</strain>
    </source>
</reference>
<feature type="domain" description="Fungal lipase-type" evidence="16">
    <location>
        <begin position="468"/>
        <end position="601"/>
    </location>
</feature>
<evidence type="ECO:0000256" key="12">
    <source>
        <dbReference type="ARBA" id="ARBA00023136"/>
    </source>
</evidence>
<evidence type="ECO:0000256" key="11">
    <source>
        <dbReference type="ARBA" id="ARBA00023098"/>
    </source>
</evidence>
<evidence type="ECO:0000256" key="2">
    <source>
        <dbReference type="ARBA" id="ARBA00004651"/>
    </source>
</evidence>
<dbReference type="PANTHER" id="PTHR45792:SF8">
    <property type="entry name" value="DIACYLGLYCEROL LIPASE-ALPHA"/>
    <property type="match status" value="1"/>
</dbReference>
<keyword evidence="3" id="KW-1003">Cell membrane</keyword>
<evidence type="ECO:0000313" key="17">
    <source>
        <dbReference type="EMBL" id="KAF7730870.1"/>
    </source>
</evidence>
<keyword evidence="7" id="KW-0378">Hydrolase</keyword>
<evidence type="ECO:0000256" key="5">
    <source>
        <dbReference type="ARBA" id="ARBA00022692"/>
    </source>
</evidence>
<dbReference type="EMBL" id="JABAYA010000013">
    <property type="protein sequence ID" value="KAF7730870.1"/>
    <property type="molecule type" value="Genomic_DNA"/>
</dbReference>
<evidence type="ECO:0000256" key="6">
    <source>
        <dbReference type="ARBA" id="ARBA00022723"/>
    </source>
</evidence>
<evidence type="ECO:0000259" key="16">
    <source>
        <dbReference type="Pfam" id="PF01764"/>
    </source>
</evidence>
<dbReference type="InterPro" id="IPR052214">
    <property type="entry name" value="DAG_Lipase-Related"/>
</dbReference>
<evidence type="ECO:0000256" key="7">
    <source>
        <dbReference type="ARBA" id="ARBA00022801"/>
    </source>
</evidence>
<feature type="region of interest" description="Disordered" evidence="15">
    <location>
        <begin position="224"/>
        <end position="310"/>
    </location>
</feature>